<proteinExistence type="predicted"/>
<dbReference type="RefSeq" id="WP_136781301.1">
    <property type="nucleotide sequence ID" value="NZ_SWCO01000002.1"/>
</dbReference>
<accession>A0A4U0ZKP8</accession>
<dbReference type="InterPro" id="IPR039375">
    <property type="entry name" value="NodN-like"/>
</dbReference>
<dbReference type="Proteomes" id="UP000305471">
    <property type="component" value="Unassembled WGS sequence"/>
</dbReference>
<keyword evidence="3" id="KW-1185">Reference proteome</keyword>
<dbReference type="Pfam" id="PF01575">
    <property type="entry name" value="MaoC_dehydratas"/>
    <property type="match status" value="1"/>
</dbReference>
<evidence type="ECO:0000313" key="3">
    <source>
        <dbReference type="Proteomes" id="UP000305471"/>
    </source>
</evidence>
<feature type="domain" description="MaoC-like" evidence="1">
    <location>
        <begin position="9"/>
        <end position="120"/>
    </location>
</feature>
<dbReference type="Gene3D" id="3.10.129.10">
    <property type="entry name" value="Hotdog Thioesterase"/>
    <property type="match status" value="1"/>
</dbReference>
<dbReference type="InterPro" id="IPR029069">
    <property type="entry name" value="HotDog_dom_sf"/>
</dbReference>
<organism evidence="2 3">
    <name type="scientific">Alteromonas portus</name>
    <dbReference type="NCBI Taxonomy" id="2565549"/>
    <lineage>
        <taxon>Bacteria</taxon>
        <taxon>Pseudomonadati</taxon>
        <taxon>Pseudomonadota</taxon>
        <taxon>Gammaproteobacteria</taxon>
        <taxon>Alteromonadales</taxon>
        <taxon>Alteromonadaceae</taxon>
        <taxon>Alteromonas/Salinimonas group</taxon>
        <taxon>Alteromonas</taxon>
    </lineage>
</organism>
<sequence>MQTLLDLSVGESLEQPEWLTVTQEMINQFADATGDHQWIHLDTARCETQSPFKTTIAHGFLTASLMPKAFAEVIAPSDRIASMINYGIDTLRFLEPVKSNDAVKYQFKLVEISEKPQGKLFKVEASCLLKSSGKPALVGGFLMLAVLKP</sequence>
<name>A0A4U0ZKP8_9ALTE</name>
<gene>
    <name evidence="2" type="ORF">E5672_05630</name>
</gene>
<dbReference type="AlphaFoldDB" id="A0A4U0ZKP8"/>
<dbReference type="SUPFAM" id="SSF54637">
    <property type="entry name" value="Thioesterase/thiol ester dehydrase-isomerase"/>
    <property type="match status" value="1"/>
</dbReference>
<dbReference type="PANTHER" id="PTHR42993:SF1">
    <property type="entry name" value="MAOC-LIKE DEHYDRATASE DOMAIN-CONTAINING PROTEIN"/>
    <property type="match status" value="1"/>
</dbReference>
<evidence type="ECO:0000313" key="2">
    <source>
        <dbReference type="EMBL" id="TKB04283.1"/>
    </source>
</evidence>
<protein>
    <submittedName>
        <fullName evidence="2">MaoC family dehydratase</fullName>
    </submittedName>
</protein>
<dbReference type="InterPro" id="IPR002539">
    <property type="entry name" value="MaoC-like_dom"/>
</dbReference>
<comment type="caution">
    <text evidence="2">The sequence shown here is derived from an EMBL/GenBank/DDBJ whole genome shotgun (WGS) entry which is preliminary data.</text>
</comment>
<dbReference type="EMBL" id="SWCO01000002">
    <property type="protein sequence ID" value="TKB04283.1"/>
    <property type="molecule type" value="Genomic_DNA"/>
</dbReference>
<reference evidence="2 3" key="1">
    <citation type="submission" date="2019-04" db="EMBL/GenBank/DDBJ databases">
        <title>Alteromonas portus sp. nov., an alginate lyase-excreting marine bacterium.</title>
        <authorList>
            <person name="Huang H."/>
            <person name="Mo K."/>
            <person name="Bao S."/>
        </authorList>
    </citation>
    <scope>NUCLEOTIDE SEQUENCE [LARGE SCALE GENOMIC DNA]</scope>
    <source>
        <strain evidence="2 3">HB161718</strain>
    </source>
</reference>
<dbReference type="CDD" id="cd03450">
    <property type="entry name" value="NodN"/>
    <property type="match status" value="1"/>
</dbReference>
<dbReference type="PANTHER" id="PTHR42993">
    <property type="entry name" value="MAOC-LIKE DEHYDRATASE DOMAIN-CONTAINING PROTEIN"/>
    <property type="match status" value="1"/>
</dbReference>
<dbReference type="OrthoDB" id="9801735at2"/>
<evidence type="ECO:0000259" key="1">
    <source>
        <dbReference type="Pfam" id="PF01575"/>
    </source>
</evidence>